<dbReference type="Proteomes" id="UP000257109">
    <property type="component" value="Unassembled WGS sequence"/>
</dbReference>
<sequence length="184" mass="21765">MLFINIVSNKSSCVVDNGASFHVRFRKDLFTSYPSSDYKILKMDNAYMMIMIMLIPLCEHWKLTKDFLVMVHRLKCSSLHWTKDLISYDFVNVVEFDIMRRLVSEKRLNCLANTIMAQSWKSVLGHHPFRKLEVFELVHFNLCGLMNTRTFGGALDFVSFIYYHSRKLWVYALKSKNHVFDVFK</sequence>
<proteinExistence type="predicted"/>
<organism evidence="1 2">
    <name type="scientific">Mucuna pruriens</name>
    <name type="common">Velvet bean</name>
    <name type="synonym">Dolichos pruriens</name>
    <dbReference type="NCBI Taxonomy" id="157652"/>
    <lineage>
        <taxon>Eukaryota</taxon>
        <taxon>Viridiplantae</taxon>
        <taxon>Streptophyta</taxon>
        <taxon>Embryophyta</taxon>
        <taxon>Tracheophyta</taxon>
        <taxon>Spermatophyta</taxon>
        <taxon>Magnoliopsida</taxon>
        <taxon>eudicotyledons</taxon>
        <taxon>Gunneridae</taxon>
        <taxon>Pentapetalae</taxon>
        <taxon>rosids</taxon>
        <taxon>fabids</taxon>
        <taxon>Fabales</taxon>
        <taxon>Fabaceae</taxon>
        <taxon>Papilionoideae</taxon>
        <taxon>50 kb inversion clade</taxon>
        <taxon>NPAAA clade</taxon>
        <taxon>indigoferoid/millettioid clade</taxon>
        <taxon>Phaseoleae</taxon>
        <taxon>Mucuna</taxon>
    </lineage>
</organism>
<gene>
    <name evidence="1" type="ORF">CR513_53940</name>
</gene>
<reference evidence="1" key="1">
    <citation type="submission" date="2018-05" db="EMBL/GenBank/DDBJ databases">
        <title>Draft genome of Mucuna pruriens seed.</title>
        <authorList>
            <person name="Nnadi N.E."/>
            <person name="Vos R."/>
            <person name="Hasami M.H."/>
            <person name="Devisetty U.K."/>
            <person name="Aguiy J.C."/>
        </authorList>
    </citation>
    <scope>NUCLEOTIDE SEQUENCE [LARGE SCALE GENOMIC DNA]</scope>
    <source>
        <strain evidence="1">JCA_2017</strain>
    </source>
</reference>
<name>A0A371EMD7_MUCPR</name>
<dbReference type="PANTHER" id="PTHR42648">
    <property type="entry name" value="TRANSPOSASE, PUTATIVE-RELATED"/>
    <property type="match status" value="1"/>
</dbReference>
<accession>A0A371EMD7</accession>
<protein>
    <submittedName>
        <fullName evidence="1">Uncharacterized protein</fullName>
    </submittedName>
</protein>
<comment type="caution">
    <text evidence="1">The sequence shown here is derived from an EMBL/GenBank/DDBJ whole genome shotgun (WGS) entry which is preliminary data.</text>
</comment>
<dbReference type="InterPro" id="IPR039537">
    <property type="entry name" value="Retrotran_Ty1/copia-like"/>
</dbReference>
<dbReference type="OrthoDB" id="413361at2759"/>
<dbReference type="AlphaFoldDB" id="A0A371EMD7"/>
<evidence type="ECO:0000313" key="1">
    <source>
        <dbReference type="EMBL" id="RDX67212.1"/>
    </source>
</evidence>
<dbReference type="EMBL" id="QJKJ01013097">
    <property type="protein sequence ID" value="RDX67212.1"/>
    <property type="molecule type" value="Genomic_DNA"/>
</dbReference>
<evidence type="ECO:0000313" key="2">
    <source>
        <dbReference type="Proteomes" id="UP000257109"/>
    </source>
</evidence>
<feature type="non-terminal residue" evidence="1">
    <location>
        <position position="1"/>
    </location>
</feature>
<keyword evidence="2" id="KW-1185">Reference proteome</keyword>
<dbReference type="PANTHER" id="PTHR42648:SF28">
    <property type="entry name" value="TRANSPOSON-ENCODED PROTEIN WITH RIBONUCLEASE H-LIKE AND RETROVIRUS ZINC FINGER-LIKE DOMAINS"/>
    <property type="match status" value="1"/>
</dbReference>